<dbReference type="Proteomes" id="UP001418222">
    <property type="component" value="Unassembled WGS sequence"/>
</dbReference>
<keyword evidence="4" id="KW-1185">Reference proteome</keyword>
<organism evidence="3 4">
    <name type="scientific">Platanthera zijinensis</name>
    <dbReference type="NCBI Taxonomy" id="2320716"/>
    <lineage>
        <taxon>Eukaryota</taxon>
        <taxon>Viridiplantae</taxon>
        <taxon>Streptophyta</taxon>
        <taxon>Embryophyta</taxon>
        <taxon>Tracheophyta</taxon>
        <taxon>Spermatophyta</taxon>
        <taxon>Magnoliopsida</taxon>
        <taxon>Liliopsida</taxon>
        <taxon>Asparagales</taxon>
        <taxon>Orchidaceae</taxon>
        <taxon>Orchidoideae</taxon>
        <taxon>Orchideae</taxon>
        <taxon>Orchidinae</taxon>
        <taxon>Platanthera</taxon>
    </lineage>
</organism>
<feature type="coiled-coil region" evidence="1">
    <location>
        <begin position="35"/>
        <end position="146"/>
    </location>
</feature>
<name>A0AAP0FXT2_9ASPA</name>
<dbReference type="AlphaFoldDB" id="A0AAP0FXT2"/>
<dbReference type="PANTHER" id="PTHR34937">
    <property type="entry name" value="OS08G0559800 PROTEIN"/>
    <property type="match status" value="1"/>
</dbReference>
<reference evidence="3 4" key="1">
    <citation type="journal article" date="2022" name="Nat. Plants">
        <title>Genomes of leafy and leafless Platanthera orchids illuminate the evolution of mycoheterotrophy.</title>
        <authorList>
            <person name="Li M.H."/>
            <person name="Liu K.W."/>
            <person name="Li Z."/>
            <person name="Lu H.C."/>
            <person name="Ye Q.L."/>
            <person name="Zhang D."/>
            <person name="Wang J.Y."/>
            <person name="Li Y.F."/>
            <person name="Zhong Z.M."/>
            <person name="Liu X."/>
            <person name="Yu X."/>
            <person name="Liu D.K."/>
            <person name="Tu X.D."/>
            <person name="Liu B."/>
            <person name="Hao Y."/>
            <person name="Liao X.Y."/>
            <person name="Jiang Y.T."/>
            <person name="Sun W.H."/>
            <person name="Chen J."/>
            <person name="Chen Y.Q."/>
            <person name="Ai Y."/>
            <person name="Zhai J.W."/>
            <person name="Wu S.S."/>
            <person name="Zhou Z."/>
            <person name="Hsiao Y.Y."/>
            <person name="Wu W.L."/>
            <person name="Chen Y.Y."/>
            <person name="Lin Y.F."/>
            <person name="Hsu J.L."/>
            <person name="Li C.Y."/>
            <person name="Wang Z.W."/>
            <person name="Zhao X."/>
            <person name="Zhong W.Y."/>
            <person name="Ma X.K."/>
            <person name="Ma L."/>
            <person name="Huang J."/>
            <person name="Chen G.Z."/>
            <person name="Huang M.Z."/>
            <person name="Huang L."/>
            <person name="Peng D.H."/>
            <person name="Luo Y.B."/>
            <person name="Zou S.Q."/>
            <person name="Chen S.P."/>
            <person name="Lan S."/>
            <person name="Tsai W.C."/>
            <person name="Van de Peer Y."/>
            <person name="Liu Z.J."/>
        </authorList>
    </citation>
    <scope>NUCLEOTIDE SEQUENCE [LARGE SCALE GENOMIC DNA]</scope>
    <source>
        <strain evidence="3">Lor287</strain>
    </source>
</reference>
<keyword evidence="1" id="KW-0175">Coiled coil</keyword>
<protein>
    <recommendedName>
        <fullName evidence="5">Paramyosin</fullName>
    </recommendedName>
</protein>
<evidence type="ECO:0000256" key="1">
    <source>
        <dbReference type="SAM" id="Coils"/>
    </source>
</evidence>
<evidence type="ECO:0000256" key="2">
    <source>
        <dbReference type="SAM" id="MobiDB-lite"/>
    </source>
</evidence>
<dbReference type="InterPro" id="IPR040300">
    <property type="entry name" value="At3g49055-like"/>
</dbReference>
<gene>
    <name evidence="3" type="ORF">KSP39_PZI019319</name>
</gene>
<feature type="region of interest" description="Disordered" evidence="2">
    <location>
        <begin position="1"/>
        <end position="31"/>
    </location>
</feature>
<sequence>MAGEEPDDDILSDLDGDEEASNAAPSDAFATEQRLHDLLTELEQERRLRKFAEDSRAELQTSVSRLKAFAQDVIKKRDDALREKDELIRSSERARTELSEALEQKEEALRQKEEALRQKEDALKQKDEALRQKEEALRHKDSSRAEIETAAQMMVTGIEKISSKVSGFKNFSAGGLPRSQKYTGLPAVAYGVINRANEIVQELTGQIDAAVKSRDQAREQVEQRNYEIAIEVSQLEATINGLREDATKKGTEIELLGKLVEEKDSRILVMEKEVSELKEIGGEASTKLRNLEAKVDAQRHVTIDHLKHLSKAYAQINTILQIVDESLPDQSDSSDSSFVWKETDIDQNLRASLEGTVSISELASVVSEKVRLKIERRNREVKDLEEKIDALLEEKQHIGALLRSALSSKTNKVLQVAEEGLREAGIDLKFNEHDSNGVHGEEENEIYTLAGALENTVKISHIEIIELRHLVEALRAESGLLKAHLDAQAKEIDLLMQQMKELKEREHIANENVEGLMTDIAAAEEEIARWKLAAEQEAAAGKAVEQEFLSKLSSLGQELEEAKHAKVDLENKLKFKEGTAGAAIAARDAAENSLRLADVRTNRLRERVEELSRQLEQLDKSDPRTRNSHRYICWPWQWLGLDHGRQHPTHVPENSNEMELSEPLI</sequence>
<evidence type="ECO:0000313" key="4">
    <source>
        <dbReference type="Proteomes" id="UP001418222"/>
    </source>
</evidence>
<dbReference type="EMBL" id="JBBWWQ010000017">
    <property type="protein sequence ID" value="KAK8923575.1"/>
    <property type="molecule type" value="Genomic_DNA"/>
</dbReference>
<evidence type="ECO:0008006" key="5">
    <source>
        <dbReference type="Google" id="ProtNLM"/>
    </source>
</evidence>
<feature type="coiled-coil region" evidence="1">
    <location>
        <begin position="367"/>
        <end position="401"/>
    </location>
</feature>
<evidence type="ECO:0000313" key="3">
    <source>
        <dbReference type="EMBL" id="KAK8923575.1"/>
    </source>
</evidence>
<feature type="compositionally biased region" description="Acidic residues" evidence="2">
    <location>
        <begin position="1"/>
        <end position="20"/>
    </location>
</feature>
<feature type="coiled-coil region" evidence="1">
    <location>
        <begin position="485"/>
        <end position="621"/>
    </location>
</feature>
<comment type="caution">
    <text evidence="3">The sequence shown here is derived from an EMBL/GenBank/DDBJ whole genome shotgun (WGS) entry which is preliminary data.</text>
</comment>
<dbReference type="PANTHER" id="PTHR34937:SF1">
    <property type="entry name" value="PARAMYOSIN"/>
    <property type="match status" value="1"/>
</dbReference>
<accession>A0AAP0FXT2</accession>
<proteinExistence type="predicted"/>